<sequence length="288" mass="30301">MIWLSGLLLLLGIFCLISTAQVPTPTDLSCIGSASATFPACDKANNRFSECGTITDQAKLVNCVILQGVCAQANYRAMSLLRSCEGEVQQCMLSNTFDSSFEEVIDEWHAKCDAKMASPVTTPPLPPLSTSIEAGVGLGVCSSIIESCNSWQRDASACKSSYTSSADILSCQCAPSLVSLASVCEYDGNVSCILTTAATTNLWEYRNCPSARNAMTAGVGSTSTSRVSTTGASADNTATQQPTFVLPSSTGTATATSGSAGAFDWRRLRIGLLVHCTLLVLSIIYYVD</sequence>
<reference evidence="3 4" key="1">
    <citation type="journal article" date="2021" name="Nat. Commun.">
        <title>Genetic determinants of endophytism in the Arabidopsis root mycobiome.</title>
        <authorList>
            <person name="Mesny F."/>
            <person name="Miyauchi S."/>
            <person name="Thiergart T."/>
            <person name="Pickel B."/>
            <person name="Atanasova L."/>
            <person name="Karlsson M."/>
            <person name="Huettel B."/>
            <person name="Barry K.W."/>
            <person name="Haridas S."/>
            <person name="Chen C."/>
            <person name="Bauer D."/>
            <person name="Andreopoulos W."/>
            <person name="Pangilinan J."/>
            <person name="LaButti K."/>
            <person name="Riley R."/>
            <person name="Lipzen A."/>
            <person name="Clum A."/>
            <person name="Drula E."/>
            <person name="Henrissat B."/>
            <person name="Kohler A."/>
            <person name="Grigoriev I.V."/>
            <person name="Martin F.M."/>
            <person name="Hacquard S."/>
        </authorList>
    </citation>
    <scope>NUCLEOTIDE SEQUENCE [LARGE SCALE GENOMIC DNA]</scope>
    <source>
        <strain evidence="3 4">MPI-SDFR-AT-0080</strain>
    </source>
</reference>
<feature type="transmembrane region" description="Helical" evidence="1">
    <location>
        <begin position="268"/>
        <end position="287"/>
    </location>
</feature>
<evidence type="ECO:0000256" key="2">
    <source>
        <dbReference type="SAM" id="SignalP"/>
    </source>
</evidence>
<keyword evidence="1" id="KW-1133">Transmembrane helix</keyword>
<keyword evidence="2" id="KW-0732">Signal</keyword>
<organism evidence="3 4">
    <name type="scientific">Macrophomina phaseolina</name>
    <dbReference type="NCBI Taxonomy" id="35725"/>
    <lineage>
        <taxon>Eukaryota</taxon>
        <taxon>Fungi</taxon>
        <taxon>Dikarya</taxon>
        <taxon>Ascomycota</taxon>
        <taxon>Pezizomycotina</taxon>
        <taxon>Dothideomycetes</taxon>
        <taxon>Dothideomycetes incertae sedis</taxon>
        <taxon>Botryosphaeriales</taxon>
        <taxon>Botryosphaeriaceae</taxon>
        <taxon>Macrophomina</taxon>
    </lineage>
</organism>
<name>A0ABQ8FTI5_9PEZI</name>
<evidence type="ECO:0000313" key="3">
    <source>
        <dbReference type="EMBL" id="KAH7025522.1"/>
    </source>
</evidence>
<evidence type="ECO:0008006" key="5">
    <source>
        <dbReference type="Google" id="ProtNLM"/>
    </source>
</evidence>
<feature type="signal peptide" evidence="2">
    <location>
        <begin position="1"/>
        <end position="19"/>
    </location>
</feature>
<feature type="chain" id="PRO_5046106717" description="Extracellular membrane protein CFEM domain-containing protein" evidence="2">
    <location>
        <begin position="20"/>
        <end position="288"/>
    </location>
</feature>
<keyword evidence="1" id="KW-0472">Membrane</keyword>
<proteinExistence type="predicted"/>
<evidence type="ECO:0000313" key="4">
    <source>
        <dbReference type="Proteomes" id="UP000774617"/>
    </source>
</evidence>
<keyword evidence="1" id="KW-0812">Transmembrane</keyword>
<evidence type="ECO:0000256" key="1">
    <source>
        <dbReference type="SAM" id="Phobius"/>
    </source>
</evidence>
<protein>
    <recommendedName>
        <fullName evidence="5">Extracellular membrane protein CFEM domain-containing protein</fullName>
    </recommendedName>
</protein>
<dbReference type="EMBL" id="JAGTJR010000058">
    <property type="protein sequence ID" value="KAH7025522.1"/>
    <property type="molecule type" value="Genomic_DNA"/>
</dbReference>
<gene>
    <name evidence="3" type="ORF">B0J12DRAFT_733007</name>
</gene>
<dbReference type="Proteomes" id="UP000774617">
    <property type="component" value="Unassembled WGS sequence"/>
</dbReference>
<comment type="caution">
    <text evidence="3">The sequence shown here is derived from an EMBL/GenBank/DDBJ whole genome shotgun (WGS) entry which is preliminary data.</text>
</comment>
<accession>A0ABQ8FTI5</accession>
<keyword evidence="4" id="KW-1185">Reference proteome</keyword>